<dbReference type="PROSITE" id="PS50086">
    <property type="entry name" value="TBC_RABGAP"/>
    <property type="match status" value="1"/>
</dbReference>
<feature type="compositionally biased region" description="Basic and acidic residues" evidence="4">
    <location>
        <begin position="887"/>
        <end position="910"/>
    </location>
</feature>
<dbReference type="InterPro" id="IPR050302">
    <property type="entry name" value="Rab_GAP_TBC_domain"/>
</dbReference>
<organism evidence="6 7">
    <name type="scientific">Meloidogyne enterolobii</name>
    <name type="common">Root-knot nematode worm</name>
    <name type="synonym">Meloidogyne mayaguensis</name>
    <dbReference type="NCBI Taxonomy" id="390850"/>
    <lineage>
        <taxon>Eukaryota</taxon>
        <taxon>Metazoa</taxon>
        <taxon>Ecdysozoa</taxon>
        <taxon>Nematoda</taxon>
        <taxon>Chromadorea</taxon>
        <taxon>Rhabditida</taxon>
        <taxon>Tylenchina</taxon>
        <taxon>Tylenchomorpha</taxon>
        <taxon>Tylenchoidea</taxon>
        <taxon>Meloidogynidae</taxon>
        <taxon>Meloidogyninae</taxon>
        <taxon>Meloidogyne</taxon>
    </lineage>
</organism>
<feature type="region of interest" description="Disordered" evidence="4">
    <location>
        <begin position="874"/>
        <end position="961"/>
    </location>
</feature>
<keyword evidence="2 3" id="KW-0175">Coiled coil</keyword>
<dbReference type="Pfam" id="PF00566">
    <property type="entry name" value="RabGAP-TBC"/>
    <property type="match status" value="1"/>
</dbReference>
<dbReference type="SMART" id="SM00164">
    <property type="entry name" value="TBC"/>
    <property type="match status" value="1"/>
</dbReference>
<dbReference type="AlphaFoldDB" id="A0A6V7WCA6"/>
<gene>
    <name evidence="6" type="ORF">MENT_LOCUS37001</name>
</gene>
<dbReference type="EMBL" id="CAJEWN010000509">
    <property type="protein sequence ID" value="CAD2184632.1"/>
    <property type="molecule type" value="Genomic_DNA"/>
</dbReference>
<dbReference type="GO" id="GO:0005096">
    <property type="term" value="F:GTPase activator activity"/>
    <property type="evidence" value="ECO:0007669"/>
    <property type="project" value="UniProtKB-KW"/>
</dbReference>
<comment type="caution">
    <text evidence="6">The sequence shown here is derived from an EMBL/GenBank/DDBJ whole genome shotgun (WGS) entry which is preliminary data.</text>
</comment>
<dbReference type="Proteomes" id="UP000580250">
    <property type="component" value="Unassembled WGS sequence"/>
</dbReference>
<sequence>MVIELKGRNSQINGLPTTTTIKNSATSNSLFSSESQFSSDNVLDDESTSLDTPDDPEIKSVLNKMEELNRTNEADIRSVTSKISSSSQAGRSSSPLPNGNNRYEELLPPRSNSLQPTVEDDEDFDLWTIWGNLVKSWELEWKRRPSCVKELARRGIPQHFRTIAWQLLSGANVKLLHENYSEYLRLSSPYEKAISRDIPRTFPKLDFFKDEGKGQQSLFNVMKAYSLHDREVGYCQGSSFIVGQLLLQMPEEEAFAVFVRLMENYRLRELYKPTMTELGLCMFQLEMMVQEQIPDLYMHFNNMGFDTSMYASSWFLTVFITTLPLDLANRIMDWFLVDGIDTIFRIALSILQQSRIDLLQLDMEGMLKYFQREVRSRYENDHELLFTIASRIHLNAKKMKKLEKEYLSKRTKDQEEAIELRRLRTENRLLRQRIDYLESESSALADRLVRGQVDLAQQADTCLNISHELNILRDINYDAHRRLEDAHQSIRELHMQKRRNLRDQEVQVDDISMIEHIHQLQQELIETHSKKADLESTVREQKQRINELESANKRFKECPPEGGVAAIQEELIRVKMREAESSLSLKEMRQKLAEFEQQWQAYMNLRGIQHFNQTRESAHSPPLSSHSVDEELEVIPPPPQEPCHSTNTPPTDQQQQNNNQQRKNTKTRLAKIATIIGAAVVGGGGGSNLNEVNNGETLEGWNQRELEDNFIGLRIKEADTLAELKEMRQKLMEMETQNHVCTNQLKRQDDEIKRLREEKENCVQTEAELRQELRDCERKLLELQSELKEKNIMQRLKYTEALQTVAELRSQLAQIESKKAEKEARLQIRGSSVFDQDVDSPLSSTRSITSLDGIQSLSSEEMAAFIAGIKSKKNEDEEDFVENEEDEGKREEDFKEEKTKKEEENSKESEQQQLNSTSDSGLSLSDGGSFTPINNINDNNDMKQQKEQLLIISQPPSPPTC</sequence>
<dbReference type="InterPro" id="IPR000195">
    <property type="entry name" value="Rab-GAP-TBC_dom"/>
</dbReference>
<protein>
    <recommendedName>
        <fullName evidence="5">Rab-GAP TBC domain-containing protein</fullName>
    </recommendedName>
</protein>
<keyword evidence="1" id="KW-0343">GTPase activation</keyword>
<evidence type="ECO:0000313" key="6">
    <source>
        <dbReference type="EMBL" id="CAD2184632.1"/>
    </source>
</evidence>
<feature type="coiled-coil region" evidence="3">
    <location>
        <begin position="517"/>
        <end position="605"/>
    </location>
</feature>
<feature type="region of interest" description="Disordered" evidence="4">
    <location>
        <begin position="1"/>
        <end position="57"/>
    </location>
</feature>
<feature type="compositionally biased region" description="Low complexity" evidence="4">
    <location>
        <begin position="27"/>
        <end position="39"/>
    </location>
</feature>
<dbReference type="FunFam" id="1.10.10.750:FF:000003">
    <property type="entry name" value="GTPase activating protein (Evi5)"/>
    <property type="match status" value="1"/>
</dbReference>
<dbReference type="OrthoDB" id="295078at2759"/>
<reference evidence="6 7" key="1">
    <citation type="submission" date="2020-08" db="EMBL/GenBank/DDBJ databases">
        <authorList>
            <person name="Koutsovoulos G."/>
            <person name="Danchin GJ E."/>
        </authorList>
    </citation>
    <scope>NUCLEOTIDE SEQUENCE [LARGE SCALE GENOMIC DNA]</scope>
</reference>
<dbReference type="GO" id="GO:0031267">
    <property type="term" value="F:small GTPase binding"/>
    <property type="evidence" value="ECO:0007669"/>
    <property type="project" value="TreeGrafter"/>
</dbReference>
<dbReference type="Gene3D" id="1.10.8.270">
    <property type="entry name" value="putative rabgap domain of human tbc1 domain family member 14 like domains"/>
    <property type="match status" value="1"/>
</dbReference>
<dbReference type="FunFam" id="1.10.8.270:FF:000001">
    <property type="entry name" value="TBC1 domain family member 1"/>
    <property type="match status" value="1"/>
</dbReference>
<evidence type="ECO:0000313" key="7">
    <source>
        <dbReference type="Proteomes" id="UP000580250"/>
    </source>
</evidence>
<feature type="compositionally biased region" description="Low complexity" evidence="4">
    <location>
        <begin position="918"/>
        <end position="929"/>
    </location>
</feature>
<dbReference type="InterPro" id="IPR035969">
    <property type="entry name" value="Rab-GAP_TBC_sf"/>
</dbReference>
<feature type="compositionally biased region" description="Low complexity" evidence="4">
    <location>
        <begin position="646"/>
        <end position="662"/>
    </location>
</feature>
<dbReference type="PANTHER" id="PTHR47219">
    <property type="entry name" value="RAB GTPASE-ACTIVATING PROTEIN 1-LIKE"/>
    <property type="match status" value="1"/>
</dbReference>
<feature type="compositionally biased region" description="Low complexity" evidence="4">
    <location>
        <begin position="78"/>
        <end position="94"/>
    </location>
</feature>
<feature type="coiled-coil region" evidence="3">
    <location>
        <begin position="717"/>
        <end position="825"/>
    </location>
</feature>
<feature type="region of interest" description="Disordered" evidence="4">
    <location>
        <begin position="614"/>
        <end position="666"/>
    </location>
</feature>
<proteinExistence type="predicted"/>
<dbReference type="PANTHER" id="PTHR47219:SF22">
    <property type="entry name" value="RAB-GAP TBC DOMAIN-CONTAINING PROTEIN"/>
    <property type="match status" value="1"/>
</dbReference>
<dbReference type="Gene3D" id="1.10.472.80">
    <property type="entry name" value="Ypt/Rab-GAP domain of gyp1p, domain 3"/>
    <property type="match status" value="1"/>
</dbReference>
<evidence type="ECO:0000256" key="1">
    <source>
        <dbReference type="ARBA" id="ARBA00022468"/>
    </source>
</evidence>
<feature type="region of interest" description="Disordered" evidence="4">
    <location>
        <begin position="69"/>
        <end position="118"/>
    </location>
</feature>
<feature type="compositionally biased region" description="Acidic residues" evidence="4">
    <location>
        <begin position="42"/>
        <end position="55"/>
    </location>
</feature>
<name>A0A6V7WCA6_MELEN</name>
<dbReference type="FunFam" id="1.10.472.80:FF:000002">
    <property type="entry name" value="Ecotropic viral integration site 5"/>
    <property type="match status" value="1"/>
</dbReference>
<dbReference type="Gene3D" id="1.10.10.750">
    <property type="entry name" value="Ypt/Rab-GAP domain of gyp1p, domain 1"/>
    <property type="match status" value="1"/>
</dbReference>
<evidence type="ECO:0000256" key="2">
    <source>
        <dbReference type="ARBA" id="ARBA00023054"/>
    </source>
</evidence>
<feature type="compositionally biased region" description="Acidic residues" evidence="4">
    <location>
        <begin position="876"/>
        <end position="886"/>
    </location>
</feature>
<feature type="domain" description="Rab-GAP TBC" evidence="5">
    <location>
        <begin position="155"/>
        <end position="339"/>
    </location>
</feature>
<dbReference type="SUPFAM" id="SSF47923">
    <property type="entry name" value="Ypt/Rab-GAP domain of gyp1p"/>
    <property type="match status" value="2"/>
</dbReference>
<evidence type="ECO:0000259" key="5">
    <source>
        <dbReference type="PROSITE" id="PS50086"/>
    </source>
</evidence>
<evidence type="ECO:0000256" key="4">
    <source>
        <dbReference type="SAM" id="MobiDB-lite"/>
    </source>
</evidence>
<accession>A0A6V7WCA6</accession>
<evidence type="ECO:0000256" key="3">
    <source>
        <dbReference type="SAM" id="Coils"/>
    </source>
</evidence>
<feature type="compositionally biased region" description="Polar residues" evidence="4">
    <location>
        <begin position="8"/>
        <end position="26"/>
    </location>
</feature>